<dbReference type="PANTHER" id="PTHR42776:SF4">
    <property type="entry name" value="ACYLAMINO-ACID-RELEASING ENZYME"/>
    <property type="match status" value="1"/>
</dbReference>
<dbReference type="GO" id="GO:0006508">
    <property type="term" value="P:proteolysis"/>
    <property type="evidence" value="ECO:0007669"/>
    <property type="project" value="UniProtKB-KW"/>
</dbReference>
<keyword evidence="2" id="KW-0645">Protease</keyword>
<dbReference type="InterPro" id="IPR001375">
    <property type="entry name" value="Peptidase_S9_cat"/>
</dbReference>
<evidence type="ECO:0000256" key="4">
    <source>
        <dbReference type="SAM" id="MobiDB-lite"/>
    </source>
</evidence>
<feature type="region of interest" description="Disordered" evidence="4">
    <location>
        <begin position="665"/>
        <end position="721"/>
    </location>
</feature>
<dbReference type="AlphaFoldDB" id="A0A9E7N9S2"/>
<protein>
    <submittedName>
        <fullName evidence="6">S9 family peptidase</fullName>
    </submittedName>
</protein>
<evidence type="ECO:0000259" key="5">
    <source>
        <dbReference type="Pfam" id="PF00326"/>
    </source>
</evidence>
<proteinExistence type="inferred from homology"/>
<organism evidence="6 7">
    <name type="scientific">Natronosalvus rutilus</name>
    <dbReference type="NCBI Taxonomy" id="2953753"/>
    <lineage>
        <taxon>Archaea</taxon>
        <taxon>Methanobacteriati</taxon>
        <taxon>Methanobacteriota</taxon>
        <taxon>Stenosarchaea group</taxon>
        <taxon>Halobacteria</taxon>
        <taxon>Halobacteriales</taxon>
        <taxon>Natrialbaceae</taxon>
        <taxon>Natronosalvus</taxon>
    </lineage>
</organism>
<dbReference type="GO" id="GO:0004252">
    <property type="term" value="F:serine-type endopeptidase activity"/>
    <property type="evidence" value="ECO:0007669"/>
    <property type="project" value="TreeGrafter"/>
</dbReference>
<dbReference type="PANTHER" id="PTHR42776">
    <property type="entry name" value="SERINE PEPTIDASE S9 FAMILY MEMBER"/>
    <property type="match status" value="1"/>
</dbReference>
<name>A0A9E7N9S2_9EURY</name>
<dbReference type="KEGG" id="sawl:NGM29_03830"/>
<gene>
    <name evidence="6" type="ORF">NGM29_03830</name>
</gene>
<dbReference type="SUPFAM" id="SSF82171">
    <property type="entry name" value="DPP6 N-terminal domain-like"/>
    <property type="match status" value="1"/>
</dbReference>
<dbReference type="FunFam" id="3.40.50.1820:FF:000028">
    <property type="entry name" value="S9 family peptidase"/>
    <property type="match status" value="1"/>
</dbReference>
<dbReference type="Pfam" id="PF26549">
    <property type="entry name" value="Tricorn_N"/>
    <property type="match status" value="1"/>
</dbReference>
<evidence type="ECO:0000313" key="6">
    <source>
        <dbReference type="EMBL" id="UTF54419.1"/>
    </source>
</evidence>
<feature type="domain" description="Peptidase S9 prolyl oligopeptidase catalytic" evidence="5">
    <location>
        <begin position="455"/>
        <end position="660"/>
    </location>
</feature>
<keyword evidence="7" id="KW-1185">Reference proteome</keyword>
<dbReference type="RefSeq" id="WP_254159076.1">
    <property type="nucleotide sequence ID" value="NZ_CP100355.1"/>
</dbReference>
<dbReference type="InterPro" id="IPR029058">
    <property type="entry name" value="AB_hydrolase_fold"/>
</dbReference>
<evidence type="ECO:0000256" key="2">
    <source>
        <dbReference type="ARBA" id="ARBA00022670"/>
    </source>
</evidence>
<dbReference type="InterPro" id="IPR011042">
    <property type="entry name" value="6-blade_b-propeller_TolB-like"/>
</dbReference>
<dbReference type="EMBL" id="CP100355">
    <property type="protein sequence ID" value="UTF54419.1"/>
    <property type="molecule type" value="Genomic_DNA"/>
</dbReference>
<keyword evidence="3" id="KW-0378">Hydrolase</keyword>
<evidence type="ECO:0000313" key="7">
    <source>
        <dbReference type="Proteomes" id="UP001056855"/>
    </source>
</evidence>
<dbReference type="GeneID" id="73289146"/>
<feature type="compositionally biased region" description="Acidic residues" evidence="4">
    <location>
        <begin position="701"/>
        <end position="721"/>
    </location>
</feature>
<dbReference type="Pfam" id="PF00326">
    <property type="entry name" value="Peptidase_S9"/>
    <property type="match status" value="1"/>
</dbReference>
<comment type="similarity">
    <text evidence="1">Belongs to the peptidase S9C family.</text>
</comment>
<accession>A0A9E7N9S2</accession>
<reference evidence="6" key="1">
    <citation type="submission" date="2022-06" db="EMBL/GenBank/DDBJ databases">
        <title>Diverse halophilic archaea isolated from saline environments.</title>
        <authorList>
            <person name="Cui H.-L."/>
        </authorList>
    </citation>
    <scope>NUCLEOTIDE SEQUENCE</scope>
    <source>
        <strain evidence="6">WLHS1</strain>
    </source>
</reference>
<dbReference type="Gene3D" id="2.120.10.30">
    <property type="entry name" value="TolB, C-terminal domain"/>
    <property type="match status" value="2"/>
</dbReference>
<evidence type="ECO:0000256" key="3">
    <source>
        <dbReference type="ARBA" id="ARBA00022801"/>
    </source>
</evidence>
<evidence type="ECO:0000256" key="1">
    <source>
        <dbReference type="ARBA" id="ARBA00010040"/>
    </source>
</evidence>
<dbReference type="Proteomes" id="UP001056855">
    <property type="component" value="Chromosome"/>
</dbReference>
<dbReference type="Gene3D" id="3.40.50.1820">
    <property type="entry name" value="alpha/beta hydrolase"/>
    <property type="match status" value="1"/>
</dbReference>
<sequence length="721" mass="78991">MHTVDPADYHDIVQVADPQLSPDGERVAFVRKGPKDDESYEATIYVVPLGGDEPTQFTVSEGVDSQPRWSPDGSHLAFVSTRGADDDRPQLWLLPTDGGEARQITSVVGGVSGLAWSPDGSRVLFTQASTADDREEGRDFAVESDYEPETPDPRVIDRLVYRAHQRYADGRRNHVYTLEVESALEQGTVTEGDNDALERLTDGDADHTGATWGDDETVYYARKLGEEPDDSIESEILAHDLETGEVEQVTETIGWATMLAATTDGRVAYPWIPKDGFTLRQTELKVYDRTAETETTVTESIDRTLGHEGGVEWGPDEETLYFSTPDEGASALWSAPGDGSEAPTTVYGEGVTLEGFSVGDDAIAYAQSEWDHPGDVFASTRGGNEVTRLTRVNADYLEDRAVAQPEELRYESDQGPVQGWLLTPPDFDPEETYPLVVEIHGGPHARWTTSGTMWHEFQSLAAAGYVVFWSNPRGSTGYGEAHAAAIERDWGDVTLTDVLAGVDLACERAYVDADEQYVTGGSFGGFMTAWTVGHTDRFRAAVSQRGVYDFTSFYGSTDAFKLVEGDYGVTPWEDPEHLWEHSPVAHVPDVTTPTLLIHADQDYRTPANTAELFYLGLKKHGVDTRMVRYPREGHELSRSGEPAHVVDRLERIVRWFDGYSDFTDASPALERGPNEGLTAGQEGDASEGGSDTNESGGDSNEGGDENGDDDAPVENNEDTRA</sequence>
<dbReference type="SUPFAM" id="SSF53474">
    <property type="entry name" value="alpha/beta-Hydrolases"/>
    <property type="match status" value="1"/>
</dbReference>